<feature type="transmembrane region" description="Helical" evidence="9">
    <location>
        <begin position="118"/>
        <end position="139"/>
    </location>
</feature>
<sequence>MDNFTPISASIGGILIGLAAVLLMATNGRIAGISGILSGTLTANKGDKLWRILFVMGLISAPLLFSFASQTKPPFELNASIPLLIAGGLFVGFGTRLGSGCTSGHGVCGLSRLSIRSAVSVIIFMLAGILTVTLAKHVLGELI</sequence>
<evidence type="ECO:0000313" key="10">
    <source>
        <dbReference type="EMBL" id="MFC7292673.1"/>
    </source>
</evidence>
<evidence type="ECO:0000256" key="6">
    <source>
        <dbReference type="ARBA" id="ARBA00022989"/>
    </source>
</evidence>
<feature type="transmembrane region" description="Helical" evidence="9">
    <location>
        <begin position="6"/>
        <end position="28"/>
    </location>
</feature>
<comment type="caution">
    <text evidence="10">The sequence shown here is derived from an EMBL/GenBank/DDBJ whole genome shotgun (WGS) entry which is preliminary data.</text>
</comment>
<comment type="subcellular location">
    <subcellularLocation>
        <location evidence="1">Cell inner membrane</location>
        <topology evidence="1">Multi-pass membrane protein</topology>
    </subcellularLocation>
</comment>
<keyword evidence="6 9" id="KW-1133">Transmembrane helix</keyword>
<reference evidence="11" key="1">
    <citation type="journal article" date="2019" name="Int. J. Syst. Evol. Microbiol.">
        <title>The Global Catalogue of Microorganisms (GCM) 10K type strain sequencing project: providing services to taxonomists for standard genome sequencing and annotation.</title>
        <authorList>
            <consortium name="The Broad Institute Genomics Platform"/>
            <consortium name="The Broad Institute Genome Sequencing Center for Infectious Disease"/>
            <person name="Wu L."/>
            <person name="Ma J."/>
        </authorList>
    </citation>
    <scope>NUCLEOTIDE SEQUENCE [LARGE SCALE GENOMIC DNA]</scope>
    <source>
        <strain evidence="11">CCUG 51308</strain>
    </source>
</reference>
<feature type="transmembrane region" description="Helical" evidence="9">
    <location>
        <begin position="79"/>
        <end position="97"/>
    </location>
</feature>
<dbReference type="PANTHER" id="PTHR30574">
    <property type="entry name" value="INNER MEMBRANE PROTEIN YEDE"/>
    <property type="match status" value="1"/>
</dbReference>
<evidence type="ECO:0000256" key="7">
    <source>
        <dbReference type="ARBA" id="ARBA00023136"/>
    </source>
</evidence>
<keyword evidence="3" id="KW-1003">Cell membrane</keyword>
<dbReference type="PANTHER" id="PTHR30574:SF1">
    <property type="entry name" value="SULPHUR TRANSPORT DOMAIN-CONTAINING PROTEIN"/>
    <property type="match status" value="1"/>
</dbReference>
<evidence type="ECO:0000256" key="4">
    <source>
        <dbReference type="ARBA" id="ARBA00022519"/>
    </source>
</evidence>
<accession>A0ABW2INB4</accession>
<evidence type="ECO:0000313" key="11">
    <source>
        <dbReference type="Proteomes" id="UP001596492"/>
    </source>
</evidence>
<evidence type="ECO:0000256" key="5">
    <source>
        <dbReference type="ARBA" id="ARBA00022692"/>
    </source>
</evidence>
<dbReference type="RefSeq" id="WP_382168293.1">
    <property type="nucleotide sequence ID" value="NZ_JBHTBR010000005.1"/>
</dbReference>
<keyword evidence="7 9" id="KW-0472">Membrane</keyword>
<evidence type="ECO:0000256" key="1">
    <source>
        <dbReference type="ARBA" id="ARBA00004429"/>
    </source>
</evidence>
<evidence type="ECO:0000256" key="2">
    <source>
        <dbReference type="ARBA" id="ARBA00022448"/>
    </source>
</evidence>
<keyword evidence="4" id="KW-0997">Cell inner membrane</keyword>
<dbReference type="InterPro" id="IPR007272">
    <property type="entry name" value="Sulf_transp_TsuA/YedE"/>
</dbReference>
<name>A0ABW2INB4_9PROT</name>
<keyword evidence="11" id="KW-1185">Reference proteome</keyword>
<gene>
    <name evidence="10" type="ORF">ACFQS8_13660</name>
</gene>
<protein>
    <submittedName>
        <fullName evidence="10">YeeE/YedE family protein</fullName>
    </submittedName>
</protein>
<evidence type="ECO:0000256" key="8">
    <source>
        <dbReference type="ARBA" id="ARBA00035655"/>
    </source>
</evidence>
<evidence type="ECO:0000256" key="3">
    <source>
        <dbReference type="ARBA" id="ARBA00022475"/>
    </source>
</evidence>
<evidence type="ECO:0000256" key="9">
    <source>
        <dbReference type="SAM" id="Phobius"/>
    </source>
</evidence>
<proteinExistence type="inferred from homology"/>
<dbReference type="EMBL" id="JBHTBR010000005">
    <property type="protein sequence ID" value="MFC7292673.1"/>
    <property type="molecule type" value="Genomic_DNA"/>
</dbReference>
<dbReference type="Proteomes" id="UP001596492">
    <property type="component" value="Unassembled WGS sequence"/>
</dbReference>
<keyword evidence="5 9" id="KW-0812">Transmembrane</keyword>
<keyword evidence="2" id="KW-0813">Transport</keyword>
<dbReference type="Pfam" id="PF04143">
    <property type="entry name" value="Sulf_transp"/>
    <property type="match status" value="1"/>
</dbReference>
<comment type="similarity">
    <text evidence="8">Belongs to the TsuA/YedE (TC 9.B.102) family.</text>
</comment>
<feature type="transmembrane region" description="Helical" evidence="9">
    <location>
        <begin position="49"/>
        <end position="67"/>
    </location>
</feature>
<organism evidence="10 11">
    <name type="scientific">Hirschia litorea</name>
    <dbReference type="NCBI Taxonomy" id="1199156"/>
    <lineage>
        <taxon>Bacteria</taxon>
        <taxon>Pseudomonadati</taxon>
        <taxon>Pseudomonadota</taxon>
        <taxon>Alphaproteobacteria</taxon>
        <taxon>Hyphomonadales</taxon>
        <taxon>Hyphomonadaceae</taxon>
        <taxon>Hirschia</taxon>
    </lineage>
</organism>